<dbReference type="Pfam" id="PF07690">
    <property type="entry name" value="MFS_1"/>
    <property type="match status" value="1"/>
</dbReference>
<evidence type="ECO:0000256" key="6">
    <source>
        <dbReference type="ARBA" id="ARBA00023136"/>
    </source>
</evidence>
<dbReference type="PANTHER" id="PTHR43791">
    <property type="entry name" value="PERMEASE-RELATED"/>
    <property type="match status" value="1"/>
</dbReference>
<accession>A0A3A2ZZP1</accession>
<dbReference type="InterPro" id="IPR036259">
    <property type="entry name" value="MFS_trans_sf"/>
</dbReference>
<feature type="transmembrane region" description="Helical" evidence="7">
    <location>
        <begin position="449"/>
        <end position="471"/>
    </location>
</feature>
<proteinExistence type="inferred from homology"/>
<comment type="caution">
    <text evidence="9">The sequence shown here is derived from an EMBL/GenBank/DDBJ whole genome shotgun (WGS) entry which is preliminary data.</text>
</comment>
<comment type="similarity">
    <text evidence="2">Belongs to the major facilitator superfamily.</text>
</comment>
<feature type="domain" description="Major facilitator superfamily (MFS) profile" evidence="8">
    <location>
        <begin position="58"/>
        <end position="479"/>
    </location>
</feature>
<dbReference type="Proteomes" id="UP000266188">
    <property type="component" value="Unassembled WGS sequence"/>
</dbReference>
<comment type="subcellular location">
    <subcellularLocation>
        <location evidence="1">Membrane</location>
        <topology evidence="1">Multi-pass membrane protein</topology>
    </subcellularLocation>
</comment>
<dbReference type="SUPFAM" id="SSF103473">
    <property type="entry name" value="MFS general substrate transporter"/>
    <property type="match status" value="1"/>
</dbReference>
<keyword evidence="3" id="KW-0813">Transport</keyword>
<evidence type="ECO:0000256" key="3">
    <source>
        <dbReference type="ARBA" id="ARBA00022448"/>
    </source>
</evidence>
<evidence type="ECO:0000313" key="9">
    <source>
        <dbReference type="EMBL" id="RJE22531.1"/>
    </source>
</evidence>
<feature type="transmembrane region" description="Helical" evidence="7">
    <location>
        <begin position="384"/>
        <end position="402"/>
    </location>
</feature>
<evidence type="ECO:0000259" key="8">
    <source>
        <dbReference type="PROSITE" id="PS50850"/>
    </source>
</evidence>
<dbReference type="EMBL" id="MVGC01000164">
    <property type="protein sequence ID" value="RJE22531.1"/>
    <property type="molecule type" value="Genomic_DNA"/>
</dbReference>
<evidence type="ECO:0000313" key="10">
    <source>
        <dbReference type="Proteomes" id="UP000266188"/>
    </source>
</evidence>
<gene>
    <name evidence="9" type="ORF">PHISCL_05138</name>
</gene>
<feature type="transmembrane region" description="Helical" evidence="7">
    <location>
        <begin position="150"/>
        <end position="173"/>
    </location>
</feature>
<dbReference type="Gene3D" id="1.20.1250.20">
    <property type="entry name" value="MFS general substrate transporter like domains"/>
    <property type="match status" value="2"/>
</dbReference>
<name>A0A3A2ZZP1_9EURO</name>
<keyword evidence="4 7" id="KW-0812">Transmembrane</keyword>
<organism evidence="9 10">
    <name type="scientific">Aspergillus sclerotialis</name>
    <dbReference type="NCBI Taxonomy" id="2070753"/>
    <lineage>
        <taxon>Eukaryota</taxon>
        <taxon>Fungi</taxon>
        <taxon>Dikarya</taxon>
        <taxon>Ascomycota</taxon>
        <taxon>Pezizomycotina</taxon>
        <taxon>Eurotiomycetes</taxon>
        <taxon>Eurotiomycetidae</taxon>
        <taxon>Eurotiales</taxon>
        <taxon>Aspergillaceae</taxon>
        <taxon>Aspergillus</taxon>
        <taxon>Aspergillus subgen. Polypaecilum</taxon>
    </lineage>
</organism>
<evidence type="ECO:0000256" key="7">
    <source>
        <dbReference type="SAM" id="Phobius"/>
    </source>
</evidence>
<dbReference type="STRING" id="2070753.A0A3A2ZZP1"/>
<reference evidence="10" key="1">
    <citation type="submission" date="2017-02" db="EMBL/GenBank/DDBJ databases">
        <authorList>
            <person name="Tafer H."/>
            <person name="Lopandic K."/>
        </authorList>
    </citation>
    <scope>NUCLEOTIDE SEQUENCE [LARGE SCALE GENOMIC DNA]</scope>
    <source>
        <strain evidence="10">CBS 366.77</strain>
    </source>
</reference>
<evidence type="ECO:0000256" key="1">
    <source>
        <dbReference type="ARBA" id="ARBA00004141"/>
    </source>
</evidence>
<dbReference type="OrthoDB" id="2962993at2759"/>
<dbReference type="AlphaFoldDB" id="A0A3A2ZZP1"/>
<feature type="transmembrane region" description="Helical" evidence="7">
    <location>
        <begin position="124"/>
        <end position="144"/>
    </location>
</feature>
<feature type="transmembrane region" description="Helical" evidence="7">
    <location>
        <begin position="293"/>
        <end position="310"/>
    </location>
</feature>
<feature type="transmembrane region" description="Helical" evidence="7">
    <location>
        <begin position="185"/>
        <end position="206"/>
    </location>
</feature>
<dbReference type="InterPro" id="IPR011701">
    <property type="entry name" value="MFS"/>
</dbReference>
<dbReference type="PROSITE" id="PS50850">
    <property type="entry name" value="MFS"/>
    <property type="match status" value="1"/>
</dbReference>
<dbReference type="GO" id="GO:0022857">
    <property type="term" value="F:transmembrane transporter activity"/>
    <property type="evidence" value="ECO:0007669"/>
    <property type="project" value="InterPro"/>
</dbReference>
<keyword evidence="6 7" id="KW-0472">Membrane</keyword>
<dbReference type="FunFam" id="1.20.1250.20:FF:000013">
    <property type="entry name" value="MFS general substrate transporter"/>
    <property type="match status" value="1"/>
</dbReference>
<feature type="transmembrane region" description="Helical" evidence="7">
    <location>
        <begin position="330"/>
        <end position="347"/>
    </location>
</feature>
<dbReference type="FunFam" id="1.20.1250.20:FF:000034">
    <property type="entry name" value="MFS general substrate transporter"/>
    <property type="match status" value="1"/>
</dbReference>
<feature type="transmembrane region" description="Helical" evidence="7">
    <location>
        <begin position="423"/>
        <end position="443"/>
    </location>
</feature>
<evidence type="ECO:0000256" key="4">
    <source>
        <dbReference type="ARBA" id="ARBA00022692"/>
    </source>
</evidence>
<dbReference type="InterPro" id="IPR020846">
    <property type="entry name" value="MFS_dom"/>
</dbReference>
<protein>
    <submittedName>
        <fullName evidence="9">MFS transporter</fullName>
    </submittedName>
</protein>
<dbReference type="PANTHER" id="PTHR43791:SF54">
    <property type="entry name" value="MAJOR FACILITATOR SUPERFAMILY (MFS) PROFILE DOMAIN-CONTAINING PROTEIN-RELATED"/>
    <property type="match status" value="1"/>
</dbReference>
<dbReference type="GO" id="GO:0016020">
    <property type="term" value="C:membrane"/>
    <property type="evidence" value="ECO:0007669"/>
    <property type="project" value="UniProtKB-SubCell"/>
</dbReference>
<evidence type="ECO:0000256" key="2">
    <source>
        <dbReference type="ARBA" id="ARBA00008335"/>
    </source>
</evidence>
<feature type="transmembrane region" description="Helical" evidence="7">
    <location>
        <begin position="92"/>
        <end position="112"/>
    </location>
</feature>
<feature type="transmembrane region" description="Helical" evidence="7">
    <location>
        <begin position="54"/>
        <end position="72"/>
    </location>
</feature>
<sequence length="513" mass="56723">MADRSTHSGKENDIEKIENVEPINKYANIGISDEDADFFDTFPPDQRKKMIRKVDFRLVPVLALLYLASHIDRANIGNAKIEGLLTDLNMDGIQYNIAVSLFFIPYILLEVPSNAILKRFKRPSVYLGILVVSWGIIMTLTGVVENFAGLVVTRVFLGIAEAGFFPGAVYLITRWYAQREVQTRLAFFYCASALSGAFSGLLAFAIAKMDGVGGRPGWAWIFLLEGIATVLIGCACFLIMPDTPQLSGRWLTEQEIRYLTIQTLIKEGGSSAMKETDKFKWSQLWELLTDYKVYLQAWILFTASVCSYGLKFTMPSITKSMGYESADAQLLTIPPYVAGAIAAVSLSKLSDYFFWRMPFILGPMASVLVGFAILFPLAPNIKHNIPACYIAVVLICIGQYPTNPAGSAWISSNLAGDSKRAMGIALNICLGNSGGIVGSYMFLDSESPAYPTGFGIGLAFSAATLVGTLLLEFSYWRLNRKRDALNEEDIRSRYSEDQLASMGDKSPLFRYKL</sequence>
<keyword evidence="10" id="KW-1185">Reference proteome</keyword>
<feature type="transmembrane region" description="Helical" evidence="7">
    <location>
        <begin position="218"/>
        <end position="240"/>
    </location>
</feature>
<feature type="transmembrane region" description="Helical" evidence="7">
    <location>
        <begin position="359"/>
        <end position="378"/>
    </location>
</feature>
<keyword evidence="5 7" id="KW-1133">Transmembrane helix</keyword>
<evidence type="ECO:0000256" key="5">
    <source>
        <dbReference type="ARBA" id="ARBA00022989"/>
    </source>
</evidence>